<dbReference type="PANTHER" id="PTHR24030">
    <property type="entry name" value="PROTEIN CMSS1"/>
    <property type="match status" value="1"/>
</dbReference>
<feature type="compositionally biased region" description="Basic residues" evidence="1">
    <location>
        <begin position="62"/>
        <end position="71"/>
    </location>
</feature>
<proteinExistence type="predicted"/>
<feature type="compositionally biased region" description="Basic and acidic residues" evidence="1">
    <location>
        <begin position="72"/>
        <end position="81"/>
    </location>
</feature>
<organism evidence="2 3">
    <name type="scientific">Magallana gigas</name>
    <name type="common">Pacific oyster</name>
    <name type="synonym">Crassostrea gigas</name>
    <dbReference type="NCBI Taxonomy" id="29159"/>
    <lineage>
        <taxon>Eukaryota</taxon>
        <taxon>Metazoa</taxon>
        <taxon>Spiralia</taxon>
        <taxon>Lophotrochozoa</taxon>
        <taxon>Mollusca</taxon>
        <taxon>Bivalvia</taxon>
        <taxon>Autobranchia</taxon>
        <taxon>Pteriomorphia</taxon>
        <taxon>Ostreida</taxon>
        <taxon>Ostreoidea</taxon>
        <taxon>Ostreidae</taxon>
        <taxon>Magallana</taxon>
    </lineage>
</organism>
<keyword evidence="3" id="KW-1185">Reference proteome</keyword>
<dbReference type="GO" id="GO:0030686">
    <property type="term" value="C:90S preribosome"/>
    <property type="evidence" value="ECO:0007669"/>
    <property type="project" value="TreeGrafter"/>
</dbReference>
<dbReference type="Gene3D" id="3.40.50.300">
    <property type="entry name" value="P-loop containing nucleotide triphosphate hydrolases"/>
    <property type="match status" value="1"/>
</dbReference>
<dbReference type="InterPro" id="IPR027417">
    <property type="entry name" value="P-loop_NTPase"/>
</dbReference>
<evidence type="ECO:0000313" key="2">
    <source>
        <dbReference type="EnsemblMetazoa" id="G16979.4:cds"/>
    </source>
</evidence>
<dbReference type="GO" id="GO:0005634">
    <property type="term" value="C:nucleus"/>
    <property type="evidence" value="ECO:0007669"/>
    <property type="project" value="TreeGrafter"/>
</dbReference>
<dbReference type="PANTHER" id="PTHR24030:SF0">
    <property type="entry name" value="PROTEIN CMSS1"/>
    <property type="match status" value="1"/>
</dbReference>
<dbReference type="Proteomes" id="UP000005408">
    <property type="component" value="Unassembled WGS sequence"/>
</dbReference>
<dbReference type="EnsemblMetazoa" id="G16979.4">
    <property type="protein sequence ID" value="G16979.4:cds"/>
    <property type="gene ID" value="G16979"/>
</dbReference>
<evidence type="ECO:0000313" key="3">
    <source>
        <dbReference type="Proteomes" id="UP000005408"/>
    </source>
</evidence>
<protein>
    <recommendedName>
        <fullName evidence="4">Protein CMSS1</fullName>
    </recommendedName>
</protein>
<evidence type="ECO:0000256" key="1">
    <source>
        <dbReference type="SAM" id="MobiDB-lite"/>
    </source>
</evidence>
<sequence length="277" mass="31655">MADDLDDEWWETDNRGKEEVSEQVSEQGSTDDEGQENEEEGQKQKKIKRPLDSNEDQDDGPKKKKKHRRKKITSELKETGDNSRATSTDVVNVISKYFDGKLSAVEWDELKLDPNSDFYASSEGDHTPSSYLRTILPKWKKLVQTSQLKPGSPLVLIITSSAIRAVHLNRSITDFKTEDCKCAKLFAKHFKIEEQKKYLSKNVCHIGLGTPNRICSLLKSGSLHLDSVKSIVLDWNWRDKKFKRMTDIVDTRKDLMLLLQTSLIPHIHASKCKIGIL</sequence>
<dbReference type="AlphaFoldDB" id="A0A8W8J605"/>
<dbReference type="Pfam" id="PF14617">
    <property type="entry name" value="CMS1"/>
    <property type="match status" value="1"/>
</dbReference>
<feature type="region of interest" description="Disordered" evidence="1">
    <location>
        <begin position="1"/>
        <end position="85"/>
    </location>
</feature>
<evidence type="ECO:0008006" key="4">
    <source>
        <dbReference type="Google" id="ProtNLM"/>
    </source>
</evidence>
<dbReference type="SUPFAM" id="SSF52540">
    <property type="entry name" value="P-loop containing nucleoside triphosphate hydrolases"/>
    <property type="match status" value="1"/>
</dbReference>
<feature type="compositionally biased region" description="Acidic residues" evidence="1">
    <location>
        <begin position="29"/>
        <end position="39"/>
    </location>
</feature>
<dbReference type="InterPro" id="IPR032704">
    <property type="entry name" value="Cms1"/>
</dbReference>
<reference evidence="2" key="1">
    <citation type="submission" date="2022-08" db="UniProtKB">
        <authorList>
            <consortium name="EnsemblMetazoa"/>
        </authorList>
    </citation>
    <scope>IDENTIFICATION</scope>
    <source>
        <strain evidence="2">05x7-T-G4-1.051#20</strain>
    </source>
</reference>
<feature type="compositionally biased region" description="Acidic residues" evidence="1">
    <location>
        <begin position="1"/>
        <end position="11"/>
    </location>
</feature>
<name>A0A8W8J605_MAGGI</name>
<accession>A0A8W8J605</accession>